<evidence type="ECO:0000259" key="2">
    <source>
        <dbReference type="PROSITE" id="PS51648"/>
    </source>
</evidence>
<organism evidence="3 4">
    <name type="scientific">Thalassotalea euphylliae</name>
    <dbReference type="NCBI Taxonomy" id="1655234"/>
    <lineage>
        <taxon>Bacteria</taxon>
        <taxon>Pseudomonadati</taxon>
        <taxon>Pseudomonadota</taxon>
        <taxon>Gammaproteobacteria</taxon>
        <taxon>Alteromonadales</taxon>
        <taxon>Colwelliaceae</taxon>
        <taxon>Thalassotalea</taxon>
    </lineage>
</organism>
<dbReference type="Gene3D" id="3.10.510.20">
    <property type="entry name" value="YcgL domain"/>
    <property type="match status" value="1"/>
</dbReference>
<protein>
    <recommendedName>
        <fullName evidence="1">YcgL domain-containing protein DXX93_13415</fullName>
    </recommendedName>
</protein>
<dbReference type="OrthoDB" id="7062382at2"/>
<dbReference type="AlphaFoldDB" id="A0A3E0TSJ4"/>
<feature type="domain" description="YcgL" evidence="2">
    <location>
        <begin position="7"/>
        <end position="91"/>
    </location>
</feature>
<dbReference type="PANTHER" id="PTHR38109:SF1">
    <property type="entry name" value="PROTEIN YCGL"/>
    <property type="match status" value="1"/>
</dbReference>
<proteinExistence type="inferred from homology"/>
<dbReference type="HAMAP" id="MF_01866">
    <property type="entry name" value="UPF0745"/>
    <property type="match status" value="1"/>
</dbReference>
<dbReference type="SUPFAM" id="SSF160191">
    <property type="entry name" value="YcgL-like"/>
    <property type="match status" value="1"/>
</dbReference>
<reference evidence="3 4" key="1">
    <citation type="submission" date="2018-08" db="EMBL/GenBank/DDBJ databases">
        <title>Thalassotalea euphylliae genome.</title>
        <authorList>
            <person name="Summers S."/>
            <person name="Rice S.A."/>
            <person name="Freckelton M.L."/>
            <person name="Nedved B.T."/>
            <person name="Hadfield M.G."/>
        </authorList>
    </citation>
    <scope>NUCLEOTIDE SEQUENCE [LARGE SCALE GENOMIC DNA]</scope>
    <source>
        <strain evidence="3 4">H1</strain>
    </source>
</reference>
<dbReference type="RefSeq" id="WP_116008539.1">
    <property type="nucleotide sequence ID" value="NZ_QUOU01000001.1"/>
</dbReference>
<dbReference type="Proteomes" id="UP000256478">
    <property type="component" value="Unassembled WGS sequence"/>
</dbReference>
<comment type="caution">
    <text evidence="3">The sequence shown here is derived from an EMBL/GenBank/DDBJ whole genome shotgun (WGS) entry which is preliminary data.</text>
</comment>
<evidence type="ECO:0000313" key="3">
    <source>
        <dbReference type="EMBL" id="REL27459.1"/>
    </source>
</evidence>
<dbReference type="InterPro" id="IPR027354">
    <property type="entry name" value="YcgL_dom"/>
</dbReference>
<dbReference type="PANTHER" id="PTHR38109">
    <property type="entry name" value="PROTEIN YCGL"/>
    <property type="match status" value="1"/>
</dbReference>
<name>A0A3E0TSJ4_9GAMM</name>
<dbReference type="EMBL" id="QUOU01000001">
    <property type="protein sequence ID" value="REL27459.1"/>
    <property type="molecule type" value="Genomic_DNA"/>
</dbReference>
<evidence type="ECO:0000256" key="1">
    <source>
        <dbReference type="HAMAP-Rule" id="MF_01866"/>
    </source>
</evidence>
<sequence length="105" mass="11851">MPIAPTGLCAVYRSPKKDQTYLFINKRDDFSDVPEALMKTFGTPVLVTMVNLTKQEKLALADIDKVKESLGEQGFYLQLPPPQENLLDQHKEMLKKQGKVIASEE</sequence>
<evidence type="ECO:0000313" key="4">
    <source>
        <dbReference type="Proteomes" id="UP000256478"/>
    </source>
</evidence>
<gene>
    <name evidence="3" type="ORF">DXX93_13415</name>
</gene>
<dbReference type="InterPro" id="IPR038068">
    <property type="entry name" value="YcgL-like_sf"/>
</dbReference>
<dbReference type="PROSITE" id="PS51648">
    <property type="entry name" value="YCGL"/>
    <property type="match status" value="1"/>
</dbReference>
<dbReference type="Pfam" id="PF05166">
    <property type="entry name" value="YcgL"/>
    <property type="match status" value="1"/>
</dbReference>
<accession>A0A3E0TSJ4</accession>